<feature type="compositionally biased region" description="Basic and acidic residues" evidence="1">
    <location>
        <begin position="62"/>
        <end position="71"/>
    </location>
</feature>
<feature type="region of interest" description="Disordered" evidence="1">
    <location>
        <begin position="62"/>
        <end position="82"/>
    </location>
</feature>
<feature type="region of interest" description="Disordered" evidence="1">
    <location>
        <begin position="1"/>
        <end position="50"/>
    </location>
</feature>
<gene>
    <name evidence="2" type="ORF">VTL71DRAFT_9276</name>
</gene>
<reference evidence="2 3" key="1">
    <citation type="journal article" date="2024" name="Commun. Biol.">
        <title>Comparative genomic analysis of thermophilic fungi reveals convergent evolutionary adaptations and gene losses.</title>
        <authorList>
            <person name="Steindorff A.S."/>
            <person name="Aguilar-Pontes M.V."/>
            <person name="Robinson A.J."/>
            <person name="Andreopoulos B."/>
            <person name="LaButti K."/>
            <person name="Kuo A."/>
            <person name="Mondo S."/>
            <person name="Riley R."/>
            <person name="Otillar R."/>
            <person name="Haridas S."/>
            <person name="Lipzen A."/>
            <person name="Grimwood J."/>
            <person name="Schmutz J."/>
            <person name="Clum A."/>
            <person name="Reid I.D."/>
            <person name="Moisan M.C."/>
            <person name="Butler G."/>
            <person name="Nguyen T.T.M."/>
            <person name="Dewar K."/>
            <person name="Conant G."/>
            <person name="Drula E."/>
            <person name="Henrissat B."/>
            <person name="Hansel C."/>
            <person name="Singer S."/>
            <person name="Hutchinson M.I."/>
            <person name="de Vries R.P."/>
            <person name="Natvig D.O."/>
            <person name="Powell A.J."/>
            <person name="Tsang A."/>
            <person name="Grigoriev I.V."/>
        </authorList>
    </citation>
    <scope>NUCLEOTIDE SEQUENCE [LARGE SCALE GENOMIC DNA]</scope>
    <source>
        <strain evidence="2 3">CBS 494.80</strain>
    </source>
</reference>
<organism evidence="2 3">
    <name type="scientific">Oculimacula yallundae</name>
    <dbReference type="NCBI Taxonomy" id="86028"/>
    <lineage>
        <taxon>Eukaryota</taxon>
        <taxon>Fungi</taxon>
        <taxon>Dikarya</taxon>
        <taxon>Ascomycota</taxon>
        <taxon>Pezizomycotina</taxon>
        <taxon>Leotiomycetes</taxon>
        <taxon>Helotiales</taxon>
        <taxon>Ploettnerulaceae</taxon>
        <taxon>Oculimacula</taxon>
    </lineage>
</organism>
<proteinExistence type="predicted"/>
<dbReference type="Proteomes" id="UP001595075">
    <property type="component" value="Unassembled WGS sequence"/>
</dbReference>
<evidence type="ECO:0000256" key="1">
    <source>
        <dbReference type="SAM" id="MobiDB-lite"/>
    </source>
</evidence>
<feature type="compositionally biased region" description="Polar residues" evidence="1">
    <location>
        <begin position="1"/>
        <end position="17"/>
    </location>
</feature>
<comment type="caution">
    <text evidence="2">The sequence shown here is derived from an EMBL/GenBank/DDBJ whole genome shotgun (WGS) entry which is preliminary data.</text>
</comment>
<name>A0ABR4BSK7_9HELO</name>
<dbReference type="EMBL" id="JAZHXI010000021">
    <property type="protein sequence ID" value="KAL2060635.1"/>
    <property type="molecule type" value="Genomic_DNA"/>
</dbReference>
<sequence length="265" mass="30618">MSGQARQNPKTNSSKPTQPEPILIAIPRVSNPEPQPEPRKWYEGDSFPPNFSTTWENIKEAETATNEERHNAPSSNSCFDFQGWNPDAPHLTTTRKSRDVREWQFQPAYDGDALHSGVDDTNAQGRKISETEMEVQAQWEVKQYYPSREELAEKYKIRQRQDDEASEVQSNPNRRFSGMSVKSKAVRKTSASEGMWRERARKKAEDRWICCNCKKNDVTMVPYNKEGKCKKCYHLRCVSCPCPANETDPDSEVAQFFYDKMEGKY</sequence>
<keyword evidence="3" id="KW-1185">Reference proteome</keyword>
<evidence type="ECO:0000313" key="3">
    <source>
        <dbReference type="Proteomes" id="UP001595075"/>
    </source>
</evidence>
<feature type="region of interest" description="Disordered" evidence="1">
    <location>
        <begin position="157"/>
        <end position="194"/>
    </location>
</feature>
<protein>
    <submittedName>
        <fullName evidence="2">Uncharacterized protein</fullName>
    </submittedName>
</protein>
<evidence type="ECO:0000313" key="2">
    <source>
        <dbReference type="EMBL" id="KAL2060635.1"/>
    </source>
</evidence>
<accession>A0ABR4BSK7</accession>